<gene>
    <name evidence="2" type="ORF">PTTT1_LOCUS13332</name>
</gene>
<feature type="region of interest" description="Disordered" evidence="1">
    <location>
        <begin position="78"/>
        <end position="102"/>
    </location>
</feature>
<accession>A0A8J9SZM2</accession>
<name>A0A8J9SZM2_PHATR</name>
<dbReference type="EMBL" id="OU594954">
    <property type="protein sequence ID" value="CAG9280445.1"/>
    <property type="molecule type" value="Genomic_DNA"/>
</dbReference>
<evidence type="ECO:0000313" key="2">
    <source>
        <dbReference type="EMBL" id="CAG9280445.1"/>
    </source>
</evidence>
<organism evidence="2">
    <name type="scientific">Phaeodactylum tricornutum</name>
    <name type="common">Diatom</name>
    <dbReference type="NCBI Taxonomy" id="2850"/>
    <lineage>
        <taxon>Eukaryota</taxon>
        <taxon>Sar</taxon>
        <taxon>Stramenopiles</taxon>
        <taxon>Ochrophyta</taxon>
        <taxon>Bacillariophyta</taxon>
        <taxon>Bacillariophyceae</taxon>
        <taxon>Bacillariophycidae</taxon>
        <taxon>Naviculales</taxon>
        <taxon>Phaeodactylaceae</taxon>
        <taxon>Phaeodactylum</taxon>
    </lineage>
</organism>
<sequence>MANSSPRLATQECYSLMSLISSSVEPTVSCSIEALREVSHAKETFDWSDYPVVGEDTIMINSTPSQSYFKSTIYEERLTPTSRSRSPPPSPTSSRMFPFSDETSSKPFVQELEKRIDSKKVAFSDILEIRTHEIVLGDHPCCLGGMALQCDWSHTDLEIVDFEMHERVGSKRRNADLRLSYGERRHRLQEVTGLSGAQLLQQEYALVCAAKGYTMTPLTVSSRQSLALACGH</sequence>
<evidence type="ECO:0000256" key="1">
    <source>
        <dbReference type="SAM" id="MobiDB-lite"/>
    </source>
</evidence>
<protein>
    <submittedName>
        <fullName evidence="2">Uncharacterized protein</fullName>
    </submittedName>
</protein>
<dbReference type="AlphaFoldDB" id="A0A8J9SZM2"/>
<dbReference type="Proteomes" id="UP000836788">
    <property type="component" value="Chromosome 13"/>
</dbReference>
<reference evidence="2" key="1">
    <citation type="submission" date="2022-02" db="EMBL/GenBank/DDBJ databases">
        <authorList>
            <person name="Giguere J D."/>
        </authorList>
    </citation>
    <scope>NUCLEOTIDE SEQUENCE</scope>
    <source>
        <strain evidence="2">CCAP 1055/1</strain>
    </source>
</reference>
<proteinExistence type="predicted"/>